<keyword evidence="2" id="KW-1185">Reference proteome</keyword>
<dbReference type="RefSeq" id="WP_045096495.1">
    <property type="nucleotide sequence ID" value="NZ_LN614827.1"/>
</dbReference>
<gene>
    <name evidence="1" type="ORF">LFA_2738</name>
</gene>
<dbReference type="Pfam" id="PF05013">
    <property type="entry name" value="FGase"/>
    <property type="match status" value="1"/>
</dbReference>
<dbReference type="InterPro" id="IPR007709">
    <property type="entry name" value="N-FG_amidohydro"/>
</dbReference>
<proteinExistence type="predicted"/>
<sequence length="233" mass="26872">MKKFALVISCEHAVDTVPGQYLPLFASFKPLLASHRGIDFGALTIAEYLTKQIPSDFIKATCTRLLIDCNKSINHPRCFSEVTQNLSTEEKQKIMDNYYWPFRLQTMDIIKHHIEHGSQVLHLSVHSFTPILNGIARNADIGILYDPQRSSEKRLASQWRAELKKLAPEYKIRMNYPYKGISDGFTRMMRKQYTDMEYIGIELESNQAITLDNKKIDNLKIILADSLLKLIYS</sequence>
<dbReference type="Gene3D" id="3.40.630.40">
    <property type="entry name" value="Zn-dependent exopeptidases"/>
    <property type="match status" value="1"/>
</dbReference>
<dbReference type="Proteomes" id="UP000032430">
    <property type="component" value="Chromosome I"/>
</dbReference>
<protein>
    <recommendedName>
        <fullName evidence="3">N-formylglutamate amidohydrolase</fullName>
    </recommendedName>
</protein>
<dbReference type="KEGG" id="lfa:LFA_2738"/>
<evidence type="ECO:0000313" key="2">
    <source>
        <dbReference type="Proteomes" id="UP000032430"/>
    </source>
</evidence>
<evidence type="ECO:0008006" key="3">
    <source>
        <dbReference type="Google" id="ProtNLM"/>
    </source>
</evidence>
<reference evidence="2" key="1">
    <citation type="submission" date="2014-09" db="EMBL/GenBank/DDBJ databases">
        <authorList>
            <person name="Gomez-Valero L."/>
        </authorList>
    </citation>
    <scope>NUCLEOTIDE SEQUENCE [LARGE SCALE GENOMIC DNA]</scope>
    <source>
        <strain evidence="2">ATCC700992</strain>
    </source>
</reference>
<evidence type="ECO:0000313" key="1">
    <source>
        <dbReference type="EMBL" id="CEG58104.1"/>
    </source>
</evidence>
<accession>A0A098G809</accession>
<dbReference type="SUPFAM" id="SSF53187">
    <property type="entry name" value="Zn-dependent exopeptidases"/>
    <property type="match status" value="1"/>
</dbReference>
<dbReference type="HOGENOM" id="CLU_079628_0_0_6"/>
<dbReference type="AlphaFoldDB" id="A0A098G809"/>
<organism evidence="1 2">
    <name type="scientific">Legionella fallonii LLAP-10</name>
    <dbReference type="NCBI Taxonomy" id="1212491"/>
    <lineage>
        <taxon>Bacteria</taxon>
        <taxon>Pseudomonadati</taxon>
        <taxon>Pseudomonadota</taxon>
        <taxon>Gammaproteobacteria</taxon>
        <taxon>Legionellales</taxon>
        <taxon>Legionellaceae</taxon>
        <taxon>Legionella</taxon>
    </lineage>
</organism>
<name>A0A098G809_9GAMM</name>
<dbReference type="OrthoDB" id="9815326at2"/>
<dbReference type="EMBL" id="LN614827">
    <property type="protein sequence ID" value="CEG58104.1"/>
    <property type="molecule type" value="Genomic_DNA"/>
</dbReference>
<dbReference type="STRING" id="1212491.LFA_2738"/>